<comment type="function">
    <text evidence="4">Activates KDO (a required 8-carbon sugar) for incorporation into bacterial lipopolysaccharide in Gram-negative bacteria.</text>
</comment>
<reference evidence="5" key="1">
    <citation type="journal article" date="2014" name="Int. J. Syst. Evol. Microbiol.">
        <title>Complete genome sequence of Corynebacterium casei LMG S-19264T (=DSM 44701T), isolated from a smear-ripened cheese.</title>
        <authorList>
            <consortium name="US DOE Joint Genome Institute (JGI-PGF)"/>
            <person name="Walter F."/>
            <person name="Albersmeier A."/>
            <person name="Kalinowski J."/>
            <person name="Ruckert C."/>
        </authorList>
    </citation>
    <scope>NUCLEOTIDE SEQUENCE</scope>
    <source>
        <strain evidence="5">CGMCC 1.14984</strain>
    </source>
</reference>
<proteinExistence type="inferred from homology"/>
<dbReference type="Pfam" id="PF02348">
    <property type="entry name" value="CTP_transf_3"/>
    <property type="match status" value="1"/>
</dbReference>
<dbReference type="CDD" id="cd02517">
    <property type="entry name" value="CMP-KDO-Synthetase"/>
    <property type="match status" value="1"/>
</dbReference>
<dbReference type="EMBL" id="BMGZ01000004">
    <property type="protein sequence ID" value="GGI01286.1"/>
    <property type="molecule type" value="Genomic_DNA"/>
</dbReference>
<dbReference type="AlphaFoldDB" id="A0A8J3ES36"/>
<dbReference type="PANTHER" id="PTHR42866:SF2">
    <property type="entry name" value="3-DEOXY-MANNO-OCTULOSONATE CYTIDYLYLTRANSFERASE, MITOCHONDRIAL"/>
    <property type="match status" value="1"/>
</dbReference>
<protein>
    <recommendedName>
        <fullName evidence="4">3-deoxy-manno-octulosonate cytidylyltransferase</fullName>
        <ecNumber evidence="4">2.7.7.38</ecNumber>
    </recommendedName>
    <alternativeName>
        <fullName evidence="4">CMP-2-keto-3-deoxyoctulosonic acid synthase</fullName>
        <shortName evidence="4">CKS</shortName>
        <shortName evidence="4">CMP-KDO synthase</shortName>
    </alternativeName>
</protein>
<evidence type="ECO:0000256" key="4">
    <source>
        <dbReference type="HAMAP-Rule" id="MF_00057"/>
    </source>
</evidence>
<dbReference type="EC" id="2.7.7.38" evidence="4"/>
<evidence type="ECO:0000256" key="3">
    <source>
        <dbReference type="ARBA" id="ARBA00022985"/>
    </source>
</evidence>
<comment type="subcellular location">
    <subcellularLocation>
        <location evidence="4">Cytoplasm</location>
    </subcellularLocation>
</comment>
<accession>A0A8J3ES36</accession>
<dbReference type="GO" id="GO:0008690">
    <property type="term" value="F:3-deoxy-manno-octulosonate cytidylyltransferase activity"/>
    <property type="evidence" value="ECO:0007669"/>
    <property type="project" value="UniProtKB-UniRule"/>
</dbReference>
<keyword evidence="1 4" id="KW-0808">Transferase</keyword>
<dbReference type="NCBIfam" id="NF003952">
    <property type="entry name" value="PRK05450.1-5"/>
    <property type="match status" value="1"/>
</dbReference>
<keyword evidence="3 4" id="KW-0448">Lipopolysaccharide biosynthesis</keyword>
<dbReference type="InterPro" id="IPR003329">
    <property type="entry name" value="Cytidylyl_trans"/>
</dbReference>
<dbReference type="PANTHER" id="PTHR42866">
    <property type="entry name" value="3-DEOXY-MANNO-OCTULOSONATE CYTIDYLYLTRANSFERASE"/>
    <property type="match status" value="1"/>
</dbReference>
<dbReference type="SUPFAM" id="SSF53448">
    <property type="entry name" value="Nucleotide-diphospho-sugar transferases"/>
    <property type="match status" value="1"/>
</dbReference>
<keyword evidence="4" id="KW-0963">Cytoplasm</keyword>
<sequence length="266" mass="27892">MKAMIVIPARYASSRLPGKPLLVAGGKPLIQHTYEKAAAASADRVIVATDDERILETVRGFGGEAVMTSADHQTGTARVAEAAEKVAAAEGEVADIIVNMQGDEPETDPAHLDALIAVHRAALGSERPAFVSTLVCPFAPEPADGPGSPQDPSCVKALLGHQRPDGGCDALYFSRALAPYPRDEGGRVTDPTAYYLHIGIYAFSAASLKAYDTLPAGRLEAIEKLEQLRILEAGERIAAAIVPQAAPGIDTPADFEAFKKRLAAAG</sequence>
<dbReference type="InterPro" id="IPR004528">
    <property type="entry name" value="KdsB"/>
</dbReference>
<dbReference type="GO" id="GO:0033468">
    <property type="term" value="P:CMP-keto-3-deoxy-D-manno-octulosonic acid biosynthetic process"/>
    <property type="evidence" value="ECO:0007669"/>
    <property type="project" value="UniProtKB-UniRule"/>
</dbReference>
<dbReference type="Proteomes" id="UP000621856">
    <property type="component" value="Unassembled WGS sequence"/>
</dbReference>
<name>A0A8J3ES36_9PROT</name>
<evidence type="ECO:0000313" key="5">
    <source>
        <dbReference type="EMBL" id="GGI01286.1"/>
    </source>
</evidence>
<evidence type="ECO:0000313" key="6">
    <source>
        <dbReference type="Proteomes" id="UP000621856"/>
    </source>
</evidence>
<dbReference type="RefSeq" id="WP_188544151.1">
    <property type="nucleotide sequence ID" value="NZ_BMGZ01000004.1"/>
</dbReference>
<dbReference type="NCBIfam" id="TIGR00466">
    <property type="entry name" value="kdsB"/>
    <property type="match status" value="1"/>
</dbReference>
<comment type="pathway">
    <text evidence="4">Nucleotide-sugar biosynthesis; CMP-3-deoxy-D-manno-octulosonate biosynthesis; CMP-3-deoxy-D-manno-octulosonate from 3-deoxy-D-manno-octulosonate and CTP: step 1/1.</text>
</comment>
<dbReference type="UniPathway" id="UPA00358">
    <property type="reaction ID" value="UER00476"/>
</dbReference>
<dbReference type="GO" id="GO:0005829">
    <property type="term" value="C:cytosol"/>
    <property type="evidence" value="ECO:0007669"/>
    <property type="project" value="TreeGrafter"/>
</dbReference>
<gene>
    <name evidence="4 5" type="primary">kdsB</name>
    <name evidence="5" type="ORF">GCM10011355_31570</name>
</gene>
<dbReference type="GO" id="GO:0009103">
    <property type="term" value="P:lipopolysaccharide biosynthetic process"/>
    <property type="evidence" value="ECO:0007669"/>
    <property type="project" value="UniProtKB-UniRule"/>
</dbReference>
<organism evidence="5 6">
    <name type="scientific">Aquisalinus luteolus</name>
    <dbReference type="NCBI Taxonomy" id="1566827"/>
    <lineage>
        <taxon>Bacteria</taxon>
        <taxon>Pseudomonadati</taxon>
        <taxon>Pseudomonadota</taxon>
        <taxon>Alphaproteobacteria</taxon>
        <taxon>Parvularculales</taxon>
        <taxon>Parvularculaceae</taxon>
        <taxon>Aquisalinus</taxon>
    </lineage>
</organism>
<evidence type="ECO:0000256" key="1">
    <source>
        <dbReference type="ARBA" id="ARBA00022679"/>
    </source>
</evidence>
<comment type="catalytic activity">
    <reaction evidence="4">
        <text>3-deoxy-alpha-D-manno-oct-2-ulosonate + CTP = CMP-3-deoxy-beta-D-manno-octulosonate + diphosphate</text>
        <dbReference type="Rhea" id="RHEA:23448"/>
        <dbReference type="ChEBI" id="CHEBI:33019"/>
        <dbReference type="ChEBI" id="CHEBI:37563"/>
        <dbReference type="ChEBI" id="CHEBI:85986"/>
        <dbReference type="ChEBI" id="CHEBI:85987"/>
        <dbReference type="EC" id="2.7.7.38"/>
    </reaction>
</comment>
<keyword evidence="2 4" id="KW-0548">Nucleotidyltransferase</keyword>
<comment type="similarity">
    <text evidence="4">Belongs to the KdsB family.</text>
</comment>
<dbReference type="InterPro" id="IPR029044">
    <property type="entry name" value="Nucleotide-diphossugar_trans"/>
</dbReference>
<dbReference type="HAMAP" id="MF_00057">
    <property type="entry name" value="KdsB"/>
    <property type="match status" value="1"/>
</dbReference>
<evidence type="ECO:0000256" key="2">
    <source>
        <dbReference type="ARBA" id="ARBA00022695"/>
    </source>
</evidence>
<reference evidence="5" key="2">
    <citation type="submission" date="2020-09" db="EMBL/GenBank/DDBJ databases">
        <authorList>
            <person name="Sun Q."/>
            <person name="Zhou Y."/>
        </authorList>
    </citation>
    <scope>NUCLEOTIDE SEQUENCE</scope>
    <source>
        <strain evidence="5">CGMCC 1.14984</strain>
    </source>
</reference>
<comment type="caution">
    <text evidence="5">The sequence shown here is derived from an EMBL/GenBank/DDBJ whole genome shotgun (WGS) entry which is preliminary data.</text>
</comment>
<dbReference type="Gene3D" id="3.90.550.10">
    <property type="entry name" value="Spore Coat Polysaccharide Biosynthesis Protein SpsA, Chain A"/>
    <property type="match status" value="1"/>
</dbReference>